<dbReference type="Pfam" id="PF01008">
    <property type="entry name" value="IF-2B"/>
    <property type="match status" value="1"/>
</dbReference>
<dbReference type="InterPro" id="IPR051855">
    <property type="entry name" value="eIF2B_beta_subunit"/>
</dbReference>
<organism evidence="10 11">
    <name type="scientific">Mycoemilia scoparia</name>
    <dbReference type="NCBI Taxonomy" id="417184"/>
    <lineage>
        <taxon>Eukaryota</taxon>
        <taxon>Fungi</taxon>
        <taxon>Fungi incertae sedis</taxon>
        <taxon>Zoopagomycota</taxon>
        <taxon>Kickxellomycotina</taxon>
        <taxon>Kickxellomycetes</taxon>
        <taxon>Kickxellales</taxon>
        <taxon>Kickxellaceae</taxon>
        <taxon>Mycoemilia</taxon>
    </lineage>
</organism>
<accession>A0A9W8DMU3</accession>
<dbReference type="EMBL" id="JANBPU010000685">
    <property type="protein sequence ID" value="KAJ1909787.1"/>
    <property type="molecule type" value="Genomic_DNA"/>
</dbReference>
<dbReference type="GO" id="GO:0005851">
    <property type="term" value="C:eukaryotic translation initiation factor 2B complex"/>
    <property type="evidence" value="ECO:0007669"/>
    <property type="project" value="TreeGrafter"/>
</dbReference>
<comment type="similarity">
    <text evidence="2 9">Belongs to the eIF-2B alpha/beta/delta subunits family.</text>
</comment>
<dbReference type="AlphaFoldDB" id="A0A9W8DMU3"/>
<keyword evidence="11" id="KW-1185">Reference proteome</keyword>
<keyword evidence="5" id="KW-0648">Protein biosynthesis</keyword>
<comment type="subunit">
    <text evidence="8">Component of the translation initiation factor 2B (eIF2B) complex which is a heterodecamer of two sets of five different subunits: alpha, beta, gamma, delta and epsilon. Subunits alpha, beta and delta comprise a regulatory subcomplex and subunits epsilon and gamma comprise a catalytic subcomplex. Within the complex, the hexameric regulatory complex resides at the center, with the two heterodimeric catalytic subcomplexes bound on opposite sides.</text>
</comment>
<dbReference type="InterPro" id="IPR037171">
    <property type="entry name" value="NagB/RpiA_transferase-like"/>
</dbReference>
<name>A0A9W8DMU3_9FUNG</name>
<evidence type="ECO:0000256" key="1">
    <source>
        <dbReference type="ARBA" id="ARBA00004514"/>
    </source>
</evidence>
<keyword evidence="3" id="KW-0963">Cytoplasm</keyword>
<dbReference type="PANTHER" id="PTHR45859:SF1">
    <property type="entry name" value="TRANSLATION INITIATION FACTOR EIF-2B SUBUNIT BETA"/>
    <property type="match status" value="1"/>
</dbReference>
<evidence type="ECO:0000256" key="2">
    <source>
        <dbReference type="ARBA" id="ARBA00007251"/>
    </source>
</evidence>
<dbReference type="GO" id="GO:0005829">
    <property type="term" value="C:cytosol"/>
    <property type="evidence" value="ECO:0007669"/>
    <property type="project" value="UniProtKB-SubCell"/>
</dbReference>
<keyword evidence="4" id="KW-0396">Initiation factor</keyword>
<protein>
    <recommendedName>
        <fullName evidence="6">Translation initiation factor eIF2B subunit beta</fullName>
    </recommendedName>
    <alternativeName>
        <fullName evidence="7">eIF2B GDP-GTP exchange factor subunit beta</fullName>
    </alternativeName>
</protein>
<dbReference type="Gene3D" id="3.40.50.10470">
    <property type="entry name" value="Translation initiation factor eif-2b, domain 2"/>
    <property type="match status" value="1"/>
</dbReference>
<dbReference type="Proteomes" id="UP001150538">
    <property type="component" value="Unassembled WGS sequence"/>
</dbReference>
<reference evidence="10" key="1">
    <citation type="submission" date="2022-07" db="EMBL/GenBank/DDBJ databases">
        <title>Phylogenomic reconstructions and comparative analyses of Kickxellomycotina fungi.</title>
        <authorList>
            <person name="Reynolds N.K."/>
            <person name="Stajich J.E."/>
            <person name="Barry K."/>
            <person name="Grigoriev I.V."/>
            <person name="Crous P."/>
            <person name="Smith M.E."/>
        </authorList>
    </citation>
    <scope>NUCLEOTIDE SEQUENCE</scope>
    <source>
        <strain evidence="10">NBRC 100468</strain>
    </source>
</reference>
<dbReference type="InterPro" id="IPR042529">
    <property type="entry name" value="IF_2B-like_C"/>
</dbReference>
<dbReference type="OrthoDB" id="269919at2759"/>
<dbReference type="GO" id="GO:0005085">
    <property type="term" value="F:guanyl-nucleotide exchange factor activity"/>
    <property type="evidence" value="ECO:0007669"/>
    <property type="project" value="TreeGrafter"/>
</dbReference>
<evidence type="ECO:0000256" key="6">
    <source>
        <dbReference type="ARBA" id="ARBA00044122"/>
    </source>
</evidence>
<comment type="subcellular location">
    <subcellularLocation>
        <location evidence="1">Cytoplasm</location>
        <location evidence="1">Cytosol</location>
    </subcellularLocation>
</comment>
<dbReference type="GO" id="GO:0003743">
    <property type="term" value="F:translation initiation factor activity"/>
    <property type="evidence" value="ECO:0007669"/>
    <property type="project" value="UniProtKB-KW"/>
</dbReference>
<evidence type="ECO:0000256" key="8">
    <source>
        <dbReference type="ARBA" id="ARBA00046432"/>
    </source>
</evidence>
<evidence type="ECO:0000256" key="9">
    <source>
        <dbReference type="RuleBase" id="RU003814"/>
    </source>
</evidence>
<dbReference type="InterPro" id="IPR000649">
    <property type="entry name" value="IF-2B-related"/>
</dbReference>
<dbReference type="PANTHER" id="PTHR45859">
    <property type="entry name" value="TRANSLATION INITIATION FACTOR EIF-2B SUBUNIT BETA"/>
    <property type="match status" value="1"/>
</dbReference>
<proteinExistence type="inferred from homology"/>
<gene>
    <name evidence="10" type="primary">GCD7</name>
    <name evidence="10" type="ORF">H4219_006342</name>
</gene>
<sequence length="365" mass="40722">MQLERSLESNLGNLVAQIKRSRQITEAKDIGREATKLLRLVIKKYKVDNDEGEALSVDEYAEKLVEKIRYVGERLFRAQPTELILINVVNRVIHMIREESKQLQKNKYQDEPGVEVANADVKEIIDDALKEFTYEFEIDDDDDDVDDGSGMAGNFSGASDGSDPYKYIHSNEVIMTCGCSKTVEKFFRRAAKKRPFSVIIPEGAPFYHGHKMAKSLSNHGIEVAVVPDSAVFALMSQVNKVIIGTHTVMANGALVAPSGSQLVASAAKFHSIPVVVCAELYKFSPIFPFYEKSFNILVSPDSILPYKDGDLASHIDVINPYYDYVAPELIDVFVDQTGGHPPSYLYRLLQESYDTKNIISAGNNQ</sequence>
<evidence type="ECO:0000256" key="4">
    <source>
        <dbReference type="ARBA" id="ARBA00022540"/>
    </source>
</evidence>
<evidence type="ECO:0000313" key="11">
    <source>
        <dbReference type="Proteomes" id="UP001150538"/>
    </source>
</evidence>
<evidence type="ECO:0000313" key="10">
    <source>
        <dbReference type="EMBL" id="KAJ1909787.1"/>
    </source>
</evidence>
<evidence type="ECO:0000256" key="3">
    <source>
        <dbReference type="ARBA" id="ARBA00022490"/>
    </source>
</evidence>
<evidence type="ECO:0000256" key="5">
    <source>
        <dbReference type="ARBA" id="ARBA00022917"/>
    </source>
</evidence>
<evidence type="ECO:0000256" key="7">
    <source>
        <dbReference type="ARBA" id="ARBA00044228"/>
    </source>
</evidence>
<dbReference type="SUPFAM" id="SSF100950">
    <property type="entry name" value="NagB/RpiA/CoA transferase-like"/>
    <property type="match status" value="1"/>
</dbReference>
<comment type="caution">
    <text evidence="10">The sequence shown here is derived from an EMBL/GenBank/DDBJ whole genome shotgun (WGS) entry which is preliminary data.</text>
</comment>